<dbReference type="AlphaFoldDB" id="A0A427B7M1"/>
<dbReference type="Proteomes" id="UP000287651">
    <property type="component" value="Unassembled WGS sequence"/>
</dbReference>
<feature type="compositionally biased region" description="Basic and acidic residues" evidence="1">
    <location>
        <begin position="76"/>
        <end position="97"/>
    </location>
</feature>
<proteinExistence type="predicted"/>
<protein>
    <submittedName>
        <fullName evidence="2">Uncharacterized protein</fullName>
    </submittedName>
</protein>
<evidence type="ECO:0000313" key="3">
    <source>
        <dbReference type="Proteomes" id="UP000287651"/>
    </source>
</evidence>
<evidence type="ECO:0000313" key="2">
    <source>
        <dbReference type="EMBL" id="RRT84464.1"/>
    </source>
</evidence>
<reference evidence="2 3" key="1">
    <citation type="journal article" date="2014" name="Agronomy (Basel)">
        <title>A Draft Genome Sequence for Ensete ventricosum, the Drought-Tolerant Tree Against Hunger.</title>
        <authorList>
            <person name="Harrison J."/>
            <person name="Moore K.A."/>
            <person name="Paszkiewicz K."/>
            <person name="Jones T."/>
            <person name="Grant M."/>
            <person name="Ambacheew D."/>
            <person name="Muzemil S."/>
            <person name="Studholme D.J."/>
        </authorList>
    </citation>
    <scope>NUCLEOTIDE SEQUENCE [LARGE SCALE GENOMIC DNA]</scope>
</reference>
<gene>
    <name evidence="2" type="ORF">B296_00005703</name>
</gene>
<organism evidence="2 3">
    <name type="scientific">Ensete ventricosum</name>
    <name type="common">Abyssinian banana</name>
    <name type="synonym">Musa ensete</name>
    <dbReference type="NCBI Taxonomy" id="4639"/>
    <lineage>
        <taxon>Eukaryota</taxon>
        <taxon>Viridiplantae</taxon>
        <taxon>Streptophyta</taxon>
        <taxon>Embryophyta</taxon>
        <taxon>Tracheophyta</taxon>
        <taxon>Spermatophyta</taxon>
        <taxon>Magnoliopsida</taxon>
        <taxon>Liliopsida</taxon>
        <taxon>Zingiberales</taxon>
        <taxon>Musaceae</taxon>
        <taxon>Ensete</taxon>
    </lineage>
</organism>
<feature type="region of interest" description="Disordered" evidence="1">
    <location>
        <begin position="68"/>
        <end position="114"/>
    </location>
</feature>
<comment type="caution">
    <text evidence="2">The sequence shown here is derived from an EMBL/GenBank/DDBJ whole genome shotgun (WGS) entry which is preliminary data.</text>
</comment>
<accession>A0A427B7M1</accession>
<evidence type="ECO:0000256" key="1">
    <source>
        <dbReference type="SAM" id="MobiDB-lite"/>
    </source>
</evidence>
<dbReference type="EMBL" id="AMZH03000298">
    <property type="protein sequence ID" value="RRT84464.1"/>
    <property type="molecule type" value="Genomic_DNA"/>
</dbReference>
<name>A0A427B7M1_ENSVE</name>
<sequence>MLATAKGEKEDDSGIGASIGETAMAKAGWGATSSLLEVQEMAAVAAVVTEKRSLDKVKQALMMRCSRRLETAAPGRRLEREQGKEDGNNDKQVEQQRRKWVAMTSGRGEGAGNC</sequence>